<keyword evidence="6" id="KW-0560">Oxidoreductase</keyword>
<feature type="binding site" evidence="14">
    <location>
        <position position="292"/>
    </location>
    <ligand>
        <name>a divalent metal cation</name>
        <dbReference type="ChEBI" id="CHEBI:60240"/>
    </ligand>
</feature>
<dbReference type="InterPro" id="IPR042113">
    <property type="entry name" value="P_AcTrfase_dom1"/>
</dbReference>
<dbReference type="RefSeq" id="WP_243662627.1">
    <property type="nucleotide sequence ID" value="NZ_SLWY01000010.1"/>
</dbReference>
<comment type="cofactor">
    <cofactor evidence="2">
        <name>Mg(2+)</name>
        <dbReference type="ChEBI" id="CHEBI:18420"/>
    </cofactor>
</comment>
<dbReference type="SMART" id="SM01274">
    <property type="entry name" value="malic"/>
    <property type="match status" value="1"/>
</dbReference>
<feature type="domain" description="Malic enzyme N-terminal" evidence="16">
    <location>
        <begin position="23"/>
        <end position="156"/>
    </location>
</feature>
<dbReference type="GO" id="GO:0006108">
    <property type="term" value="P:malate metabolic process"/>
    <property type="evidence" value="ECO:0007669"/>
    <property type="project" value="InterPro"/>
</dbReference>
<evidence type="ECO:0000256" key="9">
    <source>
        <dbReference type="ARBA" id="ARBA00040273"/>
    </source>
</evidence>
<dbReference type="SUPFAM" id="SSF53659">
    <property type="entry name" value="Isocitrate/Isopropylmalate dehydrogenase-like"/>
    <property type="match status" value="1"/>
</dbReference>
<dbReference type="InterPro" id="IPR045213">
    <property type="entry name" value="Malic_NAD-bd_bact_type"/>
</dbReference>
<dbReference type="SUPFAM" id="SSF53223">
    <property type="entry name" value="Aminoacid dehydrogenase-like, N-terminal domain"/>
    <property type="match status" value="1"/>
</dbReference>
<dbReference type="GO" id="GO:0046872">
    <property type="term" value="F:metal ion binding"/>
    <property type="evidence" value="ECO:0007669"/>
    <property type="project" value="UniProtKB-KW"/>
</dbReference>
<feature type="binding site" evidence="14">
    <location>
        <begin position="81"/>
        <end position="88"/>
    </location>
    <ligand>
        <name>NADP(+)</name>
        <dbReference type="ChEBI" id="CHEBI:58349"/>
    </ligand>
</feature>
<dbReference type="SUPFAM" id="SSF51735">
    <property type="entry name" value="NAD(P)-binding Rossmann-fold domains"/>
    <property type="match status" value="1"/>
</dbReference>
<evidence type="ECO:0000256" key="5">
    <source>
        <dbReference type="ARBA" id="ARBA00022723"/>
    </source>
</evidence>
<proteinExistence type="inferred from homology"/>
<feature type="domain" description="Malic enzyme NAD-binding" evidence="15">
    <location>
        <begin position="168"/>
        <end position="405"/>
    </location>
</feature>
<dbReference type="InterPro" id="IPR046346">
    <property type="entry name" value="Aminoacid_DH-like_N_sf"/>
</dbReference>
<dbReference type="InterPro" id="IPR015884">
    <property type="entry name" value="Malic_enzyme_CS"/>
</dbReference>
<keyword evidence="7" id="KW-0511">Multifunctional enzyme</keyword>
<dbReference type="EMBL" id="SLWY01000010">
    <property type="protein sequence ID" value="TCO81125.1"/>
    <property type="molecule type" value="Genomic_DNA"/>
</dbReference>
<comment type="catalytic activity">
    <reaction evidence="11">
        <text>oxaloacetate + H(+) = pyruvate + CO2</text>
        <dbReference type="Rhea" id="RHEA:15641"/>
        <dbReference type="ChEBI" id="CHEBI:15361"/>
        <dbReference type="ChEBI" id="CHEBI:15378"/>
        <dbReference type="ChEBI" id="CHEBI:16452"/>
        <dbReference type="ChEBI" id="CHEBI:16526"/>
        <dbReference type="EC" id="1.1.1.40"/>
    </reaction>
</comment>
<evidence type="ECO:0000256" key="1">
    <source>
        <dbReference type="ARBA" id="ARBA00001936"/>
    </source>
</evidence>
<evidence type="ECO:0000256" key="14">
    <source>
        <dbReference type="PIRSR" id="PIRSR036684-3"/>
    </source>
</evidence>
<dbReference type="SMART" id="SM00919">
    <property type="entry name" value="Malic_M"/>
    <property type="match status" value="1"/>
</dbReference>
<evidence type="ECO:0000256" key="3">
    <source>
        <dbReference type="ARBA" id="ARBA00007686"/>
    </source>
</evidence>
<evidence type="ECO:0000256" key="7">
    <source>
        <dbReference type="ARBA" id="ARBA00023268"/>
    </source>
</evidence>
<evidence type="ECO:0000256" key="13">
    <source>
        <dbReference type="PIRSR" id="PIRSR036684-2"/>
    </source>
</evidence>
<dbReference type="AlphaFoldDB" id="A0A4R2LNT9"/>
<evidence type="ECO:0000256" key="4">
    <source>
        <dbReference type="ARBA" id="ARBA00008756"/>
    </source>
</evidence>
<comment type="caution">
    <text evidence="17">The sequence shown here is derived from an EMBL/GenBank/DDBJ whole genome shotgun (WGS) entry which is preliminary data.</text>
</comment>
<evidence type="ECO:0000256" key="12">
    <source>
        <dbReference type="PIRSR" id="PIRSR036684-1"/>
    </source>
</evidence>
<dbReference type="InterPro" id="IPR012302">
    <property type="entry name" value="Malic_NAD-bd"/>
</dbReference>
<organism evidence="17 18">
    <name type="scientific">Plasticicumulans lactativorans</name>
    <dbReference type="NCBI Taxonomy" id="1133106"/>
    <lineage>
        <taxon>Bacteria</taxon>
        <taxon>Pseudomonadati</taxon>
        <taxon>Pseudomonadota</taxon>
        <taxon>Gammaproteobacteria</taxon>
        <taxon>Candidatus Competibacteraceae</taxon>
        <taxon>Plasticicumulans</taxon>
    </lineage>
</organism>
<feature type="active site" description="Proton acceptor" evidence="12">
    <location>
        <position position="99"/>
    </location>
</feature>
<dbReference type="InterPro" id="IPR012188">
    <property type="entry name" value="ME_PTA"/>
</dbReference>
<dbReference type="InterPro" id="IPR051674">
    <property type="entry name" value="Malate_Decarboxylase"/>
</dbReference>
<dbReference type="GO" id="GO:0051287">
    <property type="term" value="F:NAD binding"/>
    <property type="evidence" value="ECO:0007669"/>
    <property type="project" value="InterPro"/>
</dbReference>
<dbReference type="PANTHER" id="PTHR43237:SF4">
    <property type="entry name" value="NADP-DEPENDENT MALIC ENZYME"/>
    <property type="match status" value="1"/>
</dbReference>
<feature type="binding site" evidence="13">
    <location>
        <position position="142"/>
    </location>
    <ligand>
        <name>a divalent metal cation</name>
        <dbReference type="ChEBI" id="CHEBI:60240"/>
    </ligand>
</feature>
<dbReference type="PIRSF" id="PIRSF036684">
    <property type="entry name" value="ME_PTA"/>
    <property type="match status" value="1"/>
</dbReference>
<protein>
    <recommendedName>
        <fullName evidence="9">NADP-dependent malic enzyme</fullName>
        <ecNumber evidence="8">1.1.1.40</ecNumber>
    </recommendedName>
</protein>
<dbReference type="FunFam" id="3.40.50.720:FF:000095">
    <property type="entry name" value="NADP-dependent malic enzyme"/>
    <property type="match status" value="1"/>
</dbReference>
<comment type="cofactor">
    <cofactor evidence="1">
        <name>Mn(2+)</name>
        <dbReference type="ChEBI" id="CHEBI:29035"/>
    </cofactor>
</comment>
<dbReference type="Pfam" id="PF03949">
    <property type="entry name" value="Malic_M"/>
    <property type="match status" value="1"/>
</dbReference>
<evidence type="ECO:0000259" key="16">
    <source>
        <dbReference type="SMART" id="SM01274"/>
    </source>
</evidence>
<feature type="binding site" evidence="13">
    <location>
        <position position="141"/>
    </location>
    <ligand>
        <name>a divalent metal cation</name>
        <dbReference type="ChEBI" id="CHEBI:60240"/>
    </ligand>
</feature>
<dbReference type="GO" id="GO:0016746">
    <property type="term" value="F:acyltransferase activity"/>
    <property type="evidence" value="ECO:0007669"/>
    <property type="project" value="InterPro"/>
</dbReference>
<evidence type="ECO:0000313" key="17">
    <source>
        <dbReference type="EMBL" id="TCO81125.1"/>
    </source>
</evidence>
<dbReference type="InterPro" id="IPR036291">
    <property type="entry name" value="NAD(P)-bd_dom_sf"/>
</dbReference>
<comment type="similarity">
    <text evidence="4">In the C-terminal section; belongs to the phosphate acetyltransferase and butyryltransferase family.</text>
</comment>
<dbReference type="InterPro" id="IPR012301">
    <property type="entry name" value="Malic_N_dom"/>
</dbReference>
<gene>
    <name evidence="17" type="ORF">EV699_110151</name>
</gene>
<evidence type="ECO:0000313" key="18">
    <source>
        <dbReference type="Proteomes" id="UP000295765"/>
    </source>
</evidence>
<dbReference type="EC" id="1.1.1.40" evidence="8"/>
<keyword evidence="5 13" id="KW-0479">Metal-binding</keyword>
<dbReference type="Gene3D" id="3.40.50.10750">
    <property type="entry name" value="Isocitrate/Isopropylmalate dehydrogenase-like"/>
    <property type="match status" value="1"/>
</dbReference>
<dbReference type="PROSITE" id="PS00331">
    <property type="entry name" value="MALIC_ENZYMES"/>
    <property type="match status" value="1"/>
</dbReference>
<dbReference type="CDD" id="cd05311">
    <property type="entry name" value="NAD_bind_2_malic_enz"/>
    <property type="match status" value="1"/>
</dbReference>
<dbReference type="Pfam" id="PF00390">
    <property type="entry name" value="malic"/>
    <property type="match status" value="1"/>
</dbReference>
<dbReference type="InterPro" id="IPR037062">
    <property type="entry name" value="Malic_N_dom_sf"/>
</dbReference>
<dbReference type="Gene3D" id="3.40.50.10950">
    <property type="match status" value="1"/>
</dbReference>
<evidence type="ECO:0000256" key="2">
    <source>
        <dbReference type="ARBA" id="ARBA00001946"/>
    </source>
</evidence>
<evidence type="ECO:0000256" key="8">
    <source>
        <dbReference type="ARBA" id="ARBA00038964"/>
    </source>
</evidence>
<dbReference type="Gene3D" id="3.40.50.720">
    <property type="entry name" value="NAD(P)-binding Rossmann-like Domain"/>
    <property type="match status" value="1"/>
</dbReference>
<evidence type="ECO:0000256" key="6">
    <source>
        <dbReference type="ARBA" id="ARBA00023002"/>
    </source>
</evidence>
<dbReference type="GO" id="GO:0004473">
    <property type="term" value="F:malate dehydrogenase (decarboxylating) (NADP+) activity"/>
    <property type="evidence" value="ECO:0007669"/>
    <property type="project" value="UniProtKB-EC"/>
</dbReference>
<evidence type="ECO:0000256" key="11">
    <source>
        <dbReference type="ARBA" id="ARBA00051384"/>
    </source>
</evidence>
<dbReference type="FunFam" id="3.40.50.10380:FF:000003">
    <property type="entry name" value="NADP-dependent malic enzyme"/>
    <property type="match status" value="1"/>
</dbReference>
<keyword evidence="14" id="KW-0521">NADP</keyword>
<dbReference type="PANTHER" id="PTHR43237">
    <property type="entry name" value="NADP-DEPENDENT MALIC ENZYME"/>
    <property type="match status" value="1"/>
</dbReference>
<dbReference type="InterPro" id="IPR042112">
    <property type="entry name" value="P_AcTrfase_dom2"/>
</dbReference>
<feature type="binding site" evidence="14">
    <location>
        <position position="167"/>
    </location>
    <ligand>
        <name>a divalent metal cation</name>
        <dbReference type="ChEBI" id="CHEBI:60240"/>
    </ligand>
</feature>
<evidence type="ECO:0000259" key="15">
    <source>
        <dbReference type="SMART" id="SM00919"/>
    </source>
</evidence>
<dbReference type="Proteomes" id="UP000295765">
    <property type="component" value="Unassembled WGS sequence"/>
</dbReference>
<reference evidence="17 18" key="1">
    <citation type="submission" date="2019-03" db="EMBL/GenBank/DDBJ databases">
        <title>Genomic Encyclopedia of Type Strains, Phase IV (KMG-IV): sequencing the most valuable type-strain genomes for metagenomic binning, comparative biology and taxonomic classification.</title>
        <authorList>
            <person name="Goeker M."/>
        </authorList>
    </citation>
    <scope>NUCLEOTIDE SEQUENCE [LARGE SCALE GENOMIC DNA]</scope>
    <source>
        <strain evidence="17 18">DSM 25287</strain>
    </source>
</reference>
<comment type="catalytic activity">
    <reaction evidence="10">
        <text>(S)-malate + NADP(+) = pyruvate + CO2 + NADPH</text>
        <dbReference type="Rhea" id="RHEA:18253"/>
        <dbReference type="ChEBI" id="CHEBI:15361"/>
        <dbReference type="ChEBI" id="CHEBI:15589"/>
        <dbReference type="ChEBI" id="CHEBI:16526"/>
        <dbReference type="ChEBI" id="CHEBI:57783"/>
        <dbReference type="ChEBI" id="CHEBI:58349"/>
        <dbReference type="EC" id="1.1.1.40"/>
    </reaction>
</comment>
<dbReference type="Pfam" id="PF01515">
    <property type="entry name" value="PTA_PTB"/>
    <property type="match status" value="1"/>
</dbReference>
<evidence type="ECO:0000256" key="10">
    <source>
        <dbReference type="ARBA" id="ARBA00050924"/>
    </source>
</evidence>
<comment type="similarity">
    <text evidence="3">In the N-terminal section; belongs to the malic enzymes family.</text>
</comment>
<dbReference type="InterPro" id="IPR002505">
    <property type="entry name" value="PTA_PTB"/>
</dbReference>
<dbReference type="Gene3D" id="3.40.50.10380">
    <property type="entry name" value="Malic enzyme, N-terminal domain"/>
    <property type="match status" value="1"/>
</dbReference>
<keyword evidence="18" id="KW-1185">Reference proteome</keyword>
<accession>A0A4R2LNT9</accession>
<sequence>MSDDMKSDDLKSMALHYHRTPVPGKIEVAPTKPLATQRDLALAYSPGVAYACEAIVEDPNEAATVTARGNLVAVITNGTAVLGLGAIGPLAGKPVMEGKGVLFKKFAGINVFDIEIDERDPEKLVEIIASLEPTFGGINLEDIKAPECFYVEQQLRSRMKIPVFHDDQHGTAIITAAAVLNGLRLVGKRIGEVQLVCSGAGAAAIACLDLLVALGLDRANTLVCDSKGVIFAGRDEKMDASKARYARSTDARTLADAIVGADIFLGVSGPGVLTQDMVKTMGPQPLILALANPTPEILPELAKAVRPDAIIATGRSDYPNQVNNVLCFPYIFRGALDVGATVINEEMKLACVRALADLTMQEPTEEVMAAYSDQTLSFGPEYLIPKPFDPRLILEMPIAVARAAMASGVATRPIEDFTAYREELSRFVIRSGMVMKPVFERAKADPKRVVYAEGEDDRVLRAVQVVVDDGLARPLLIGRPERIAERIKALGLHVRPGEDVEVVDMRDHPYYEACWKEYHRLRERRGMTMENARIRVRTRGTVLGALMVRLGLADTMICGTVGRFRRHYEHIVDVIGQRNSVQQPAAMSLLLTPKGPLFLADTHINIEPSAEEIAQITALAAEEVRRFGITPKVALLSHSNFGSDETASSRKMARAFELLKDMAPELEVEGEMQGDTALSEPLRNRLFPNSTLSGSANLLILPTLDAANIAYNLVKMVTDAVAIGPMLMGVAKPVHVLTTAATVRRIVNMSALAAVDAQVFAAQEPDPSI</sequence>
<name>A0A4R2LNT9_9GAMM</name>